<keyword evidence="3" id="KW-0723">Serine/threonine-protein kinase</keyword>
<keyword evidence="13" id="KW-1185">Reference proteome</keyword>
<feature type="region of interest" description="Disordered" evidence="10">
    <location>
        <begin position="226"/>
        <end position="277"/>
    </location>
</feature>
<dbReference type="PROSITE" id="PS00108">
    <property type="entry name" value="PROTEIN_KINASE_ST"/>
    <property type="match status" value="1"/>
</dbReference>
<feature type="compositionally biased region" description="Polar residues" evidence="10">
    <location>
        <begin position="174"/>
        <end position="185"/>
    </location>
</feature>
<feature type="compositionally biased region" description="Basic and acidic residues" evidence="10">
    <location>
        <begin position="226"/>
        <end position="245"/>
    </location>
</feature>
<dbReference type="Pfam" id="PF00069">
    <property type="entry name" value="Pkinase"/>
    <property type="match status" value="1"/>
</dbReference>
<feature type="compositionally biased region" description="Basic and acidic residues" evidence="10">
    <location>
        <begin position="155"/>
        <end position="166"/>
    </location>
</feature>
<dbReference type="GO" id="GO:0005737">
    <property type="term" value="C:cytoplasm"/>
    <property type="evidence" value="ECO:0007669"/>
    <property type="project" value="TreeGrafter"/>
</dbReference>
<dbReference type="Gene3D" id="3.30.200.20">
    <property type="entry name" value="Phosphorylase Kinase, domain 1"/>
    <property type="match status" value="1"/>
</dbReference>
<evidence type="ECO:0000259" key="11">
    <source>
        <dbReference type="PROSITE" id="PS50011"/>
    </source>
</evidence>
<evidence type="ECO:0000256" key="7">
    <source>
        <dbReference type="ARBA" id="ARBA00022840"/>
    </source>
</evidence>
<sequence length="515" mass="59492">MKSDRSEKRASSRLHQREKAPDEENKRHRSRSPLRRSDGDEGRNDLIPKPLSKPVQASPVSTHKTSVEQASRRLHQREKAPDEENKRHRSRSPLTRSDGDEGRNDLIPKPLSKPVQTTPVTTHKTSVERASRRLHQSEKAPDEENKRHRSRSPLRRSDGDEGRNDPIPKPLSKPVQTTPVTTHKTSVAKERGFTGALQNGCVSRKIKTGQQDAGCLCKRPTLLRRLDDDKPSTQPKEQQHAQEKKRVSKKRKGEQDSKHPDNKLRQEDRPSPSITPDFKAIEGKTVLTVAIKIIPKDRVEMVKSHVSLPLEVDLMMLVSSRPVCPNIVGLVDWFDQPNQYVMILELPDPCEDLEMFCTRIGSLDEETAKRVMLQLIEALKHCETRRVFHRDVKPENILIRKDTQEVKLLDFGCGDFLKNTAYRSFAGTFLYAPPEWFHSRRYYARPATVWSVGVTLYRILCETLPFDYEWQILENQPYIPCYLSEECHHLIQWCLHGNPDCRPSLKEIERHPWFQ</sequence>
<evidence type="ECO:0000256" key="8">
    <source>
        <dbReference type="ARBA" id="ARBA00047899"/>
    </source>
</evidence>
<dbReference type="EMBL" id="SOYY01000018">
    <property type="protein sequence ID" value="KAA0708992.1"/>
    <property type="molecule type" value="Genomic_DNA"/>
</dbReference>
<feature type="compositionally biased region" description="Basic and acidic residues" evidence="10">
    <location>
        <begin position="35"/>
        <end position="46"/>
    </location>
</feature>
<feature type="compositionally biased region" description="Polar residues" evidence="10">
    <location>
        <begin position="58"/>
        <end position="69"/>
    </location>
</feature>
<feature type="compositionally biased region" description="Basic and acidic residues" evidence="10">
    <location>
        <begin position="1"/>
        <end position="26"/>
    </location>
</feature>
<dbReference type="GO" id="GO:0004674">
    <property type="term" value="F:protein serine/threonine kinase activity"/>
    <property type="evidence" value="ECO:0007669"/>
    <property type="project" value="UniProtKB-KW"/>
</dbReference>
<keyword evidence="5" id="KW-0547">Nucleotide-binding</keyword>
<comment type="similarity">
    <text evidence="1">Belongs to the protein kinase superfamily. CAMK Ser/Thr protein kinase family. PIM subfamily.</text>
</comment>
<comment type="catalytic activity">
    <reaction evidence="9">
        <text>L-seryl-[protein] + ATP = O-phospho-L-seryl-[protein] + ADP + H(+)</text>
        <dbReference type="Rhea" id="RHEA:17989"/>
        <dbReference type="Rhea" id="RHEA-COMP:9863"/>
        <dbReference type="Rhea" id="RHEA-COMP:11604"/>
        <dbReference type="ChEBI" id="CHEBI:15378"/>
        <dbReference type="ChEBI" id="CHEBI:29999"/>
        <dbReference type="ChEBI" id="CHEBI:30616"/>
        <dbReference type="ChEBI" id="CHEBI:83421"/>
        <dbReference type="ChEBI" id="CHEBI:456216"/>
        <dbReference type="EC" id="2.7.11.1"/>
    </reaction>
</comment>
<evidence type="ECO:0000256" key="6">
    <source>
        <dbReference type="ARBA" id="ARBA00022777"/>
    </source>
</evidence>
<keyword evidence="4" id="KW-0808">Transferase</keyword>
<proteinExistence type="inferred from homology"/>
<evidence type="ECO:0000313" key="13">
    <source>
        <dbReference type="Proteomes" id="UP000324632"/>
    </source>
</evidence>
<comment type="catalytic activity">
    <reaction evidence="8">
        <text>L-threonyl-[protein] + ATP = O-phospho-L-threonyl-[protein] + ADP + H(+)</text>
        <dbReference type="Rhea" id="RHEA:46608"/>
        <dbReference type="Rhea" id="RHEA-COMP:11060"/>
        <dbReference type="Rhea" id="RHEA-COMP:11605"/>
        <dbReference type="ChEBI" id="CHEBI:15378"/>
        <dbReference type="ChEBI" id="CHEBI:30013"/>
        <dbReference type="ChEBI" id="CHEBI:30616"/>
        <dbReference type="ChEBI" id="CHEBI:61977"/>
        <dbReference type="ChEBI" id="CHEBI:456216"/>
        <dbReference type="EC" id="2.7.11.1"/>
    </reaction>
</comment>
<dbReference type="Proteomes" id="UP000324632">
    <property type="component" value="Chromosome 18"/>
</dbReference>
<feature type="compositionally biased region" description="Basic and acidic residues" evidence="10">
    <location>
        <begin position="97"/>
        <end position="106"/>
    </location>
</feature>
<dbReference type="Gene3D" id="1.10.510.10">
    <property type="entry name" value="Transferase(Phosphotransferase) domain 1"/>
    <property type="match status" value="1"/>
</dbReference>
<dbReference type="GO" id="GO:0005524">
    <property type="term" value="F:ATP binding"/>
    <property type="evidence" value="ECO:0007669"/>
    <property type="project" value="UniProtKB-KW"/>
</dbReference>
<evidence type="ECO:0000256" key="9">
    <source>
        <dbReference type="ARBA" id="ARBA00048679"/>
    </source>
</evidence>
<dbReference type="InterPro" id="IPR008271">
    <property type="entry name" value="Ser/Thr_kinase_AS"/>
</dbReference>
<dbReference type="PANTHER" id="PTHR22984:SF11">
    <property type="entry name" value="AURORA KINASE-RELATED"/>
    <property type="match status" value="1"/>
</dbReference>
<evidence type="ECO:0000256" key="4">
    <source>
        <dbReference type="ARBA" id="ARBA00022679"/>
    </source>
</evidence>
<name>A0A5A9NG68_9TELE</name>
<protein>
    <recommendedName>
        <fullName evidence="2">non-specific serine/threonine protein kinase</fullName>
        <ecNumber evidence="2">2.7.11.1</ecNumber>
    </recommendedName>
</protein>
<evidence type="ECO:0000256" key="10">
    <source>
        <dbReference type="SAM" id="MobiDB-lite"/>
    </source>
</evidence>
<feature type="domain" description="Protein kinase" evidence="11">
    <location>
        <begin position="244"/>
        <end position="514"/>
    </location>
</feature>
<accession>A0A5A9NG68</accession>
<keyword evidence="6 12" id="KW-0418">Kinase</keyword>
<evidence type="ECO:0000256" key="1">
    <source>
        <dbReference type="ARBA" id="ARBA00005505"/>
    </source>
</evidence>
<evidence type="ECO:0000256" key="5">
    <source>
        <dbReference type="ARBA" id="ARBA00022741"/>
    </source>
</evidence>
<gene>
    <name evidence="12" type="ORF">E1301_Tti017428</name>
</gene>
<feature type="compositionally biased region" description="Basic and acidic residues" evidence="10">
    <location>
        <begin position="125"/>
        <end position="146"/>
    </location>
</feature>
<dbReference type="InterPro" id="IPR000719">
    <property type="entry name" value="Prot_kinase_dom"/>
</dbReference>
<evidence type="ECO:0000313" key="12">
    <source>
        <dbReference type="EMBL" id="KAA0708992.1"/>
    </source>
</evidence>
<feature type="compositionally biased region" description="Basic and acidic residues" evidence="10">
    <location>
        <begin position="77"/>
        <end position="86"/>
    </location>
</feature>
<feature type="region of interest" description="Disordered" evidence="10">
    <location>
        <begin position="1"/>
        <end position="197"/>
    </location>
</feature>
<reference evidence="12 13" key="1">
    <citation type="journal article" date="2019" name="Mol. Ecol. Resour.">
        <title>Chromosome-level genome assembly of Triplophysa tibetana, a fish adapted to the harsh high-altitude environment of the Tibetan Plateau.</title>
        <authorList>
            <person name="Yang X."/>
            <person name="Liu H."/>
            <person name="Ma Z."/>
            <person name="Zou Y."/>
            <person name="Zou M."/>
            <person name="Mao Y."/>
            <person name="Li X."/>
            <person name="Wang H."/>
            <person name="Chen T."/>
            <person name="Wang W."/>
            <person name="Yang R."/>
        </authorList>
    </citation>
    <scope>NUCLEOTIDE SEQUENCE [LARGE SCALE GENOMIC DNA]</scope>
    <source>
        <strain evidence="12">TTIB1903HZAU</strain>
        <tissue evidence="12">Muscle</tissue>
    </source>
</reference>
<comment type="caution">
    <text evidence="12">The sequence shown here is derived from an EMBL/GenBank/DDBJ whole genome shotgun (WGS) entry which is preliminary data.</text>
</comment>
<organism evidence="12 13">
    <name type="scientific">Triplophysa tibetana</name>
    <dbReference type="NCBI Taxonomy" id="1572043"/>
    <lineage>
        <taxon>Eukaryota</taxon>
        <taxon>Metazoa</taxon>
        <taxon>Chordata</taxon>
        <taxon>Craniata</taxon>
        <taxon>Vertebrata</taxon>
        <taxon>Euteleostomi</taxon>
        <taxon>Actinopterygii</taxon>
        <taxon>Neopterygii</taxon>
        <taxon>Teleostei</taxon>
        <taxon>Ostariophysi</taxon>
        <taxon>Cypriniformes</taxon>
        <taxon>Nemacheilidae</taxon>
        <taxon>Triplophysa</taxon>
    </lineage>
</organism>
<dbReference type="SUPFAM" id="SSF56112">
    <property type="entry name" value="Protein kinase-like (PK-like)"/>
    <property type="match status" value="1"/>
</dbReference>
<dbReference type="InterPro" id="IPR011009">
    <property type="entry name" value="Kinase-like_dom_sf"/>
</dbReference>
<dbReference type="AlphaFoldDB" id="A0A5A9NG68"/>
<keyword evidence="7" id="KW-0067">ATP-binding</keyword>
<dbReference type="GO" id="GO:0007346">
    <property type="term" value="P:regulation of mitotic cell cycle"/>
    <property type="evidence" value="ECO:0007669"/>
    <property type="project" value="TreeGrafter"/>
</dbReference>
<evidence type="ECO:0000256" key="2">
    <source>
        <dbReference type="ARBA" id="ARBA00012513"/>
    </source>
</evidence>
<dbReference type="InterPro" id="IPR051138">
    <property type="entry name" value="PIM_Ser/Thr_kinase"/>
</dbReference>
<dbReference type="PROSITE" id="PS50011">
    <property type="entry name" value="PROTEIN_KINASE_DOM"/>
    <property type="match status" value="1"/>
</dbReference>
<dbReference type="PANTHER" id="PTHR22984">
    <property type="entry name" value="SERINE/THREONINE-PROTEIN KINASE PIM"/>
    <property type="match status" value="1"/>
</dbReference>
<dbReference type="EC" id="2.7.11.1" evidence="2"/>
<dbReference type="SMART" id="SM00220">
    <property type="entry name" value="S_TKc"/>
    <property type="match status" value="1"/>
</dbReference>
<evidence type="ECO:0000256" key="3">
    <source>
        <dbReference type="ARBA" id="ARBA00022527"/>
    </source>
</evidence>
<feature type="compositionally biased region" description="Polar residues" evidence="10">
    <location>
        <begin position="114"/>
        <end position="124"/>
    </location>
</feature>
<dbReference type="GO" id="GO:0043066">
    <property type="term" value="P:negative regulation of apoptotic process"/>
    <property type="evidence" value="ECO:0007669"/>
    <property type="project" value="TreeGrafter"/>
</dbReference>
<feature type="compositionally biased region" description="Basic and acidic residues" evidence="10">
    <location>
        <begin position="253"/>
        <end position="270"/>
    </location>
</feature>